<evidence type="ECO:0000313" key="1">
    <source>
        <dbReference type="EMBL" id="KAK9275854.1"/>
    </source>
</evidence>
<gene>
    <name evidence="1" type="ORF">L1049_023127</name>
</gene>
<comment type="caution">
    <text evidence="1">The sequence shown here is derived from an EMBL/GenBank/DDBJ whole genome shotgun (WGS) entry which is preliminary data.</text>
</comment>
<protein>
    <submittedName>
        <fullName evidence="1">Uncharacterized protein</fullName>
    </submittedName>
</protein>
<reference evidence="1 2" key="1">
    <citation type="journal article" date="2024" name="Plant J.">
        <title>Genome sequences and population genomics reveal climatic adaptation and genomic divergence between two closely related sweetgum species.</title>
        <authorList>
            <person name="Xu W.Q."/>
            <person name="Ren C.Q."/>
            <person name="Zhang X.Y."/>
            <person name="Comes H.P."/>
            <person name="Liu X.H."/>
            <person name="Li Y.G."/>
            <person name="Kettle C.J."/>
            <person name="Jalonen R."/>
            <person name="Gaisberger H."/>
            <person name="Ma Y.Z."/>
            <person name="Qiu Y.X."/>
        </authorList>
    </citation>
    <scope>NUCLEOTIDE SEQUENCE [LARGE SCALE GENOMIC DNA]</scope>
    <source>
        <strain evidence="1">Hangzhou</strain>
    </source>
</reference>
<accession>A0AAP0RDI2</accession>
<dbReference type="Proteomes" id="UP001415857">
    <property type="component" value="Unassembled WGS sequence"/>
</dbReference>
<dbReference type="EMBL" id="JBBPBK010000011">
    <property type="protein sequence ID" value="KAK9275854.1"/>
    <property type="molecule type" value="Genomic_DNA"/>
</dbReference>
<dbReference type="AlphaFoldDB" id="A0AAP0RDI2"/>
<sequence length="117" mass="12371">MRTPSPGSKRFRHRNHVEPLGISDIAIDQLVNLGGVVEKSVNSFCQLPSLQIESELGLDIESATELGRNVLAASEMAITPTQNGTASAVFGGLPKDGIDPPLRPALKDVLEALLKSG</sequence>
<proteinExistence type="predicted"/>
<evidence type="ECO:0000313" key="2">
    <source>
        <dbReference type="Proteomes" id="UP001415857"/>
    </source>
</evidence>
<organism evidence="1 2">
    <name type="scientific">Liquidambar formosana</name>
    <name type="common">Formosan gum</name>
    <dbReference type="NCBI Taxonomy" id="63359"/>
    <lineage>
        <taxon>Eukaryota</taxon>
        <taxon>Viridiplantae</taxon>
        <taxon>Streptophyta</taxon>
        <taxon>Embryophyta</taxon>
        <taxon>Tracheophyta</taxon>
        <taxon>Spermatophyta</taxon>
        <taxon>Magnoliopsida</taxon>
        <taxon>eudicotyledons</taxon>
        <taxon>Gunneridae</taxon>
        <taxon>Pentapetalae</taxon>
        <taxon>Saxifragales</taxon>
        <taxon>Altingiaceae</taxon>
        <taxon>Liquidambar</taxon>
    </lineage>
</organism>
<name>A0AAP0RDI2_LIQFO</name>
<keyword evidence="2" id="KW-1185">Reference proteome</keyword>